<gene>
    <name evidence="2" type="ORF">LCGC14_2681030</name>
</gene>
<keyword evidence="1" id="KW-1005">Bacterial flagellum biogenesis</keyword>
<name>A0A0F8ZLB7_9ZZZZ</name>
<protein>
    <recommendedName>
        <fullName evidence="3">FlgD Tudor-like domain-containing protein</fullName>
    </recommendedName>
</protein>
<sequence>MRFDYMKLLVTQLRNQNPLEPLDNNEMAAQLSQFAQLEQLQNLNTSFERVLAATQVSQAATLVGKQVSYYSPEDGAAIAGQVDRVEFRDGQVSLIVGNHAIGLGEVISVGIQVEASDKG</sequence>
<comment type="caution">
    <text evidence="2">The sequence shown here is derived from an EMBL/GenBank/DDBJ whole genome shotgun (WGS) entry which is preliminary data.</text>
</comment>
<evidence type="ECO:0008006" key="3">
    <source>
        <dbReference type="Google" id="ProtNLM"/>
    </source>
</evidence>
<reference evidence="2" key="1">
    <citation type="journal article" date="2015" name="Nature">
        <title>Complex archaea that bridge the gap between prokaryotes and eukaryotes.</title>
        <authorList>
            <person name="Spang A."/>
            <person name="Saw J.H."/>
            <person name="Jorgensen S.L."/>
            <person name="Zaremba-Niedzwiedzka K."/>
            <person name="Martijn J."/>
            <person name="Lind A.E."/>
            <person name="van Eijk R."/>
            <person name="Schleper C."/>
            <person name="Guy L."/>
            <person name="Ettema T.J."/>
        </authorList>
    </citation>
    <scope>NUCLEOTIDE SEQUENCE</scope>
</reference>
<dbReference type="Pfam" id="PF03963">
    <property type="entry name" value="FlgD"/>
    <property type="match status" value="1"/>
</dbReference>
<evidence type="ECO:0000256" key="1">
    <source>
        <dbReference type="ARBA" id="ARBA00022795"/>
    </source>
</evidence>
<dbReference type="InterPro" id="IPR005648">
    <property type="entry name" value="FlgD"/>
</dbReference>
<proteinExistence type="predicted"/>
<accession>A0A0F8ZLB7</accession>
<dbReference type="EMBL" id="LAZR01047266">
    <property type="protein sequence ID" value="KKK94618.1"/>
    <property type="molecule type" value="Genomic_DNA"/>
</dbReference>
<evidence type="ECO:0000313" key="2">
    <source>
        <dbReference type="EMBL" id="KKK94618.1"/>
    </source>
</evidence>
<dbReference type="AlphaFoldDB" id="A0A0F8ZLB7"/>
<dbReference type="GO" id="GO:0044781">
    <property type="term" value="P:bacterial-type flagellum organization"/>
    <property type="evidence" value="ECO:0007669"/>
    <property type="project" value="UniProtKB-KW"/>
</dbReference>
<organism evidence="2">
    <name type="scientific">marine sediment metagenome</name>
    <dbReference type="NCBI Taxonomy" id="412755"/>
    <lineage>
        <taxon>unclassified sequences</taxon>
        <taxon>metagenomes</taxon>
        <taxon>ecological metagenomes</taxon>
    </lineage>
</organism>